<keyword evidence="4 14" id="KW-0874">Quinone</keyword>
<keyword evidence="6 14" id="KW-0618">Plastoquinone</keyword>
<evidence type="ECO:0000259" key="16">
    <source>
        <dbReference type="Pfam" id="PF00361"/>
    </source>
</evidence>
<dbReference type="RefSeq" id="WP_096830538.1">
    <property type="nucleotide sequence ID" value="NZ_NXIB02000005.1"/>
</dbReference>
<feature type="transmembrane region" description="Helical" evidence="14">
    <location>
        <begin position="307"/>
        <end position="325"/>
    </location>
</feature>
<dbReference type="Proteomes" id="UP000226442">
    <property type="component" value="Unassembled WGS sequence"/>
</dbReference>
<dbReference type="GO" id="GO:0031676">
    <property type="term" value="C:plasma membrane-derived thylakoid membrane"/>
    <property type="evidence" value="ECO:0007669"/>
    <property type="project" value="UniProtKB-SubCell"/>
</dbReference>
<keyword evidence="3 14" id="KW-0812">Transmembrane</keyword>
<evidence type="ECO:0000256" key="9">
    <source>
        <dbReference type="ARBA" id="ARBA00023027"/>
    </source>
</evidence>
<feature type="transmembrane region" description="Helical" evidence="14">
    <location>
        <begin position="6"/>
        <end position="27"/>
    </location>
</feature>
<dbReference type="OrthoDB" id="9811718at2"/>
<evidence type="ECO:0000313" key="17">
    <source>
        <dbReference type="EMBL" id="PHX57118.1"/>
    </source>
</evidence>
<dbReference type="InterPro" id="IPR001750">
    <property type="entry name" value="ND/Mrp_TM"/>
</dbReference>
<comment type="caution">
    <text evidence="17">The sequence shown here is derived from an EMBL/GenBank/DDBJ whole genome shotgun (WGS) entry which is preliminary data.</text>
</comment>
<comment type="catalytic activity">
    <reaction evidence="12 14">
        <text>a plastoquinone + NADPH + (n+1) H(+)(in) = a plastoquinol + NADP(+) + n H(+)(out)</text>
        <dbReference type="Rhea" id="RHEA:42612"/>
        <dbReference type="Rhea" id="RHEA-COMP:9561"/>
        <dbReference type="Rhea" id="RHEA-COMP:9562"/>
        <dbReference type="ChEBI" id="CHEBI:15378"/>
        <dbReference type="ChEBI" id="CHEBI:17757"/>
        <dbReference type="ChEBI" id="CHEBI:57783"/>
        <dbReference type="ChEBI" id="CHEBI:58349"/>
        <dbReference type="ChEBI" id="CHEBI:62192"/>
    </reaction>
</comment>
<feature type="transmembrane region" description="Helical" evidence="14">
    <location>
        <begin position="276"/>
        <end position="295"/>
    </location>
</feature>
<gene>
    <name evidence="14" type="primary">ndhD</name>
    <name evidence="17" type="ORF">CP500_001575</name>
</gene>
<dbReference type="PANTHER" id="PTHR43507">
    <property type="entry name" value="NADH-UBIQUINONE OXIDOREDUCTASE CHAIN 4"/>
    <property type="match status" value="1"/>
</dbReference>
<keyword evidence="9 14" id="KW-0520">NAD</keyword>
<dbReference type="InterPro" id="IPR003918">
    <property type="entry name" value="NADH_UbQ_OxRdtase"/>
</dbReference>
<feature type="transmembrane region" description="Helical" evidence="14">
    <location>
        <begin position="213"/>
        <end position="235"/>
    </location>
</feature>
<evidence type="ECO:0000256" key="15">
    <source>
        <dbReference type="RuleBase" id="RU000320"/>
    </source>
</evidence>
<evidence type="ECO:0000256" key="14">
    <source>
        <dbReference type="HAMAP-Rule" id="MF_00491"/>
    </source>
</evidence>
<keyword evidence="10 14" id="KW-0472">Membrane</keyword>
<feature type="transmembrane region" description="Helical" evidence="14">
    <location>
        <begin position="337"/>
        <end position="355"/>
    </location>
</feature>
<evidence type="ECO:0000313" key="18">
    <source>
        <dbReference type="Proteomes" id="UP000226442"/>
    </source>
</evidence>
<keyword evidence="14" id="KW-0793">Thylakoid</keyword>
<evidence type="ECO:0000256" key="5">
    <source>
        <dbReference type="ARBA" id="ARBA00022857"/>
    </source>
</evidence>
<evidence type="ECO:0000256" key="2">
    <source>
        <dbReference type="ARBA" id="ARBA00009025"/>
    </source>
</evidence>
<dbReference type="PRINTS" id="PR01437">
    <property type="entry name" value="NUOXDRDTASE4"/>
</dbReference>
<keyword evidence="5 14" id="KW-0521">NADP</keyword>
<dbReference type="GO" id="GO:0042773">
    <property type="term" value="P:ATP synthesis coupled electron transport"/>
    <property type="evidence" value="ECO:0007669"/>
    <property type="project" value="InterPro"/>
</dbReference>
<keyword evidence="8 14" id="KW-1133">Transmembrane helix</keyword>
<evidence type="ECO:0000256" key="7">
    <source>
        <dbReference type="ARBA" id="ARBA00022967"/>
    </source>
</evidence>
<comment type="subcellular location">
    <subcellularLocation>
        <location evidence="14">Cellular thylakoid membrane</location>
        <topology evidence="14">Multi-pass membrane protein</topology>
    </subcellularLocation>
    <subcellularLocation>
        <location evidence="1">Endomembrane system</location>
        <topology evidence="1">Multi-pass membrane protein</topology>
    </subcellularLocation>
    <subcellularLocation>
        <location evidence="15">Membrane</location>
        <topology evidence="15">Multi-pass membrane protein</topology>
    </subcellularLocation>
</comment>
<dbReference type="InterPro" id="IPR022997">
    <property type="entry name" value="NADH_Q_OxRdtase_chain4"/>
</dbReference>
<evidence type="ECO:0000256" key="4">
    <source>
        <dbReference type="ARBA" id="ARBA00022719"/>
    </source>
</evidence>
<dbReference type="GO" id="GO:0012505">
    <property type="term" value="C:endomembrane system"/>
    <property type="evidence" value="ECO:0007669"/>
    <property type="project" value="UniProtKB-SubCell"/>
</dbReference>
<dbReference type="GO" id="GO:0048039">
    <property type="term" value="F:ubiquinone binding"/>
    <property type="evidence" value="ECO:0007669"/>
    <property type="project" value="TreeGrafter"/>
</dbReference>
<dbReference type="InterPro" id="IPR010227">
    <property type="entry name" value="NADH_Q_OxRdtase_chainM/4"/>
</dbReference>
<dbReference type="AlphaFoldDB" id="A0A2G4F5U0"/>
<evidence type="ECO:0000256" key="6">
    <source>
        <dbReference type="ARBA" id="ARBA00022957"/>
    </source>
</evidence>
<keyword evidence="18" id="KW-1185">Reference proteome</keyword>
<evidence type="ECO:0000256" key="10">
    <source>
        <dbReference type="ARBA" id="ARBA00023136"/>
    </source>
</evidence>
<feature type="transmembrane region" description="Helical" evidence="14">
    <location>
        <begin position="114"/>
        <end position="132"/>
    </location>
</feature>
<comment type="function">
    <text evidence="11 14">NDH-1 shuttles electrons from NAD(P)H, via FMN and iron-sulfur (Fe-S) centers, to quinones in the respiratory chain. The immediate electron acceptor for the enzyme in this species is believed to be plastoquinone. Couples the redox reaction to proton translocation (for every two electrons transferred, four hydrogen ions are translocated across the cytoplasmic membrane), and thus conserves the redox energy in a proton gradient.</text>
</comment>
<evidence type="ECO:0000256" key="3">
    <source>
        <dbReference type="ARBA" id="ARBA00022692"/>
    </source>
</evidence>
<feature type="transmembrane region" description="Helical" evidence="14">
    <location>
        <begin position="138"/>
        <end position="157"/>
    </location>
</feature>
<sequence length="576" mass="62888">MIADQFPWLTAIVLLPLVASIAIPFLPDTDGKTIRWYALGVGLADFVLMCWVFWTHYDPTISTFQIVEKYSWIPSLGLNWSVSVDGLSVPLVLLAGLVTTLSIFAAWEVDRKPRLFYFLMLVMYSAQIGVFVAQDIMLLFIVWELELIPVYLLISIWGGQNRRYAATKFLIYTAGASIFILIAALAMAFYGGGSPTFDILELGLKDYPLGLELLLYAGLLIAFGVKLAIFPFHTWLPDAHGEASSPVSMILAGVLLKMGGYGLIRLNLELLPKAHVYFAPIMMVLGVVNIIYGALNSFGQKNMKRRLANSSISHMGFVLLGIASFTDLGINGALLQMISHGLIASVLFFLAGVTYDRTHTMIMDEMGEIGKVMPKVFALFTVGALASLALPGMSGFASELSVFVGVATSDIYSDSFRAVIVFLAAVGVILTPIYLLSMLRQLFYNSGAAAACDIEDLDLQNQRNNLDEAVCFGNSCVLPGDAPFIDAQPREVAIAFCFLIPIVGIGFYPKMAMQVYDTKTVAVNAEVRQSYIQIAQDNPRIYANQLLIPKIARVQRAPTLGEITGSESASVLGIVK</sequence>
<dbReference type="GO" id="GO:0015990">
    <property type="term" value="P:electron transport coupled proton transport"/>
    <property type="evidence" value="ECO:0007669"/>
    <property type="project" value="TreeGrafter"/>
</dbReference>
<dbReference type="GO" id="GO:0016655">
    <property type="term" value="F:oxidoreductase activity, acting on NAD(P)H, quinone or similar compound as acceptor"/>
    <property type="evidence" value="ECO:0007669"/>
    <property type="project" value="UniProtKB-UniRule"/>
</dbReference>
<dbReference type="NCBIfam" id="NF009212">
    <property type="entry name" value="PRK12561.1"/>
    <property type="match status" value="1"/>
</dbReference>
<feature type="domain" description="NADH:quinone oxidoreductase/Mrp antiporter transmembrane" evidence="16">
    <location>
        <begin position="133"/>
        <end position="412"/>
    </location>
</feature>
<feature type="transmembrane region" description="Helical" evidence="14">
    <location>
        <begin position="169"/>
        <end position="193"/>
    </location>
</feature>
<reference evidence="17" key="1">
    <citation type="submission" date="2017-10" db="EMBL/GenBank/DDBJ databases">
        <title>Draft genome sequence of the planktic cyanobacteria Tychonema bourrellyi isolated from alpine lentic freshwater.</title>
        <authorList>
            <person name="Tett A."/>
            <person name="Armanini F."/>
            <person name="Asnicar F."/>
            <person name="Boscaini A."/>
            <person name="Pasolli E."/>
            <person name="Zolfo M."/>
            <person name="Donati C."/>
            <person name="Salmaso N."/>
            <person name="Segata N."/>
        </authorList>
    </citation>
    <scope>NUCLEOTIDE SEQUENCE</scope>
    <source>
        <strain evidence="17">FEM_GT703</strain>
    </source>
</reference>
<feature type="transmembrane region" description="Helical" evidence="14">
    <location>
        <begin position="247"/>
        <end position="264"/>
    </location>
</feature>
<protein>
    <recommendedName>
        <fullName evidence="14">NAD(P)H-quinone oxidoreductase chain 4</fullName>
        <ecNumber evidence="14">7.1.1.-</ecNumber>
    </recommendedName>
    <alternativeName>
        <fullName evidence="14">NAD(P)H dehydrogenase I, chain 4</fullName>
    </alternativeName>
    <alternativeName>
        <fullName evidence="14">NDH-1, chain 4</fullName>
    </alternativeName>
</protein>
<comment type="similarity">
    <text evidence="2 14">Belongs to the complex I subunit 4 family.</text>
</comment>
<feature type="transmembrane region" description="Helical" evidence="14">
    <location>
        <begin position="34"/>
        <end position="54"/>
    </location>
</feature>
<proteinExistence type="inferred from homology"/>
<dbReference type="PANTHER" id="PTHR43507:SF21">
    <property type="entry name" value="NAD(P)H-QUINONE OXIDOREDUCTASE CHAIN 4, CHLOROPLASTIC"/>
    <property type="match status" value="1"/>
</dbReference>
<feature type="transmembrane region" description="Helical" evidence="14">
    <location>
        <begin position="87"/>
        <end position="107"/>
    </location>
</feature>
<dbReference type="Pfam" id="PF00361">
    <property type="entry name" value="Proton_antipo_M"/>
    <property type="match status" value="1"/>
</dbReference>
<organism evidence="17 18">
    <name type="scientific">Tychonema bourrellyi FEM_GT703</name>
    <dbReference type="NCBI Taxonomy" id="2040638"/>
    <lineage>
        <taxon>Bacteria</taxon>
        <taxon>Bacillati</taxon>
        <taxon>Cyanobacteriota</taxon>
        <taxon>Cyanophyceae</taxon>
        <taxon>Oscillatoriophycideae</taxon>
        <taxon>Oscillatoriales</taxon>
        <taxon>Microcoleaceae</taxon>
        <taxon>Tychonema</taxon>
    </lineage>
</organism>
<dbReference type="GO" id="GO:0008137">
    <property type="term" value="F:NADH dehydrogenase (ubiquinone) activity"/>
    <property type="evidence" value="ECO:0007669"/>
    <property type="project" value="InterPro"/>
</dbReference>
<evidence type="ECO:0000256" key="1">
    <source>
        <dbReference type="ARBA" id="ARBA00004127"/>
    </source>
</evidence>
<dbReference type="EC" id="7.1.1.-" evidence="14"/>
<feature type="transmembrane region" description="Helical" evidence="14">
    <location>
        <begin position="492"/>
        <end position="509"/>
    </location>
</feature>
<name>A0A2G4F5U0_9CYAN</name>
<feature type="transmembrane region" description="Helical" evidence="14">
    <location>
        <begin position="376"/>
        <end position="396"/>
    </location>
</feature>
<dbReference type="EMBL" id="NXIB02000005">
    <property type="protein sequence ID" value="PHX57118.1"/>
    <property type="molecule type" value="Genomic_DNA"/>
</dbReference>
<evidence type="ECO:0000256" key="8">
    <source>
        <dbReference type="ARBA" id="ARBA00022989"/>
    </source>
</evidence>
<keyword evidence="7 14" id="KW-1278">Translocase</keyword>
<evidence type="ECO:0000256" key="12">
    <source>
        <dbReference type="ARBA" id="ARBA00047726"/>
    </source>
</evidence>
<dbReference type="GO" id="GO:0003954">
    <property type="term" value="F:NADH dehydrogenase activity"/>
    <property type="evidence" value="ECO:0007669"/>
    <property type="project" value="TreeGrafter"/>
</dbReference>
<evidence type="ECO:0000256" key="13">
    <source>
        <dbReference type="ARBA" id="ARBA00048026"/>
    </source>
</evidence>
<comment type="catalytic activity">
    <reaction evidence="13 14">
        <text>a plastoquinone + NADH + (n+1) H(+)(in) = a plastoquinol + NAD(+) + n H(+)(out)</text>
        <dbReference type="Rhea" id="RHEA:42608"/>
        <dbReference type="Rhea" id="RHEA-COMP:9561"/>
        <dbReference type="Rhea" id="RHEA-COMP:9562"/>
        <dbReference type="ChEBI" id="CHEBI:15378"/>
        <dbReference type="ChEBI" id="CHEBI:17757"/>
        <dbReference type="ChEBI" id="CHEBI:57540"/>
        <dbReference type="ChEBI" id="CHEBI:57945"/>
        <dbReference type="ChEBI" id="CHEBI:62192"/>
    </reaction>
</comment>
<feature type="transmembrane region" description="Helical" evidence="14">
    <location>
        <begin position="416"/>
        <end position="436"/>
    </location>
</feature>
<evidence type="ECO:0000256" key="11">
    <source>
        <dbReference type="ARBA" id="ARBA00025624"/>
    </source>
</evidence>
<accession>A0A2G4F5U0</accession>
<dbReference type="HAMAP" id="MF_00491">
    <property type="entry name" value="NDH1_NuoM"/>
    <property type="match status" value="1"/>
</dbReference>
<dbReference type="NCBIfam" id="TIGR01972">
    <property type="entry name" value="NDH_I_M"/>
    <property type="match status" value="1"/>
</dbReference>